<sequence>MSFAEDMSYDAEPVCREAASQRRLVTYKEVTTSLKREHPGKYDQLPPSGGHVLPNSLWHVSNRSFEAGQFALSAVVVSQDALIPGEQFLEELRHGGDWFIPGTEEVSEVERWWKHLRRAFRRYE</sequence>
<dbReference type="EMBL" id="CADCTR010002785">
    <property type="protein sequence ID" value="CAA9369276.1"/>
    <property type="molecule type" value="Genomic_DNA"/>
</dbReference>
<name>A0A6J4MXE2_9CHLR</name>
<evidence type="ECO:0000313" key="1">
    <source>
        <dbReference type="EMBL" id="CAA9369276.1"/>
    </source>
</evidence>
<proteinExistence type="predicted"/>
<reference evidence="1" key="1">
    <citation type="submission" date="2020-02" db="EMBL/GenBank/DDBJ databases">
        <authorList>
            <person name="Meier V. D."/>
        </authorList>
    </citation>
    <scope>NUCLEOTIDE SEQUENCE</scope>
    <source>
        <strain evidence="1">AVDCRST_MAG93</strain>
    </source>
</reference>
<protein>
    <submittedName>
        <fullName evidence="1">Uncharacterized protein</fullName>
    </submittedName>
</protein>
<gene>
    <name evidence="1" type="ORF">AVDCRST_MAG93-8266</name>
</gene>
<accession>A0A6J4MXE2</accession>
<organism evidence="1">
    <name type="scientific">uncultured Chloroflexia bacterium</name>
    <dbReference type="NCBI Taxonomy" id="1672391"/>
    <lineage>
        <taxon>Bacteria</taxon>
        <taxon>Bacillati</taxon>
        <taxon>Chloroflexota</taxon>
        <taxon>Chloroflexia</taxon>
        <taxon>environmental samples</taxon>
    </lineage>
</organism>
<dbReference type="AlphaFoldDB" id="A0A6J4MXE2"/>